<proteinExistence type="inferred from homology"/>
<reference evidence="6" key="2">
    <citation type="submission" date="2025-08" db="UniProtKB">
        <authorList>
            <consortium name="Ensembl"/>
        </authorList>
    </citation>
    <scope>IDENTIFICATION</scope>
</reference>
<keyword evidence="3" id="KW-0804">Transcription</keyword>
<accession>A0AAY4E182</accession>
<sequence length="109" mass="12146">HHVHLGSSREIAEYISSRCVLFTYFQGSIGDVVDEHFSRALSQPSAFTGETKPARPWKAVSTSPCFFCYRWGFSRRSTLPVEHRLPTSGQLLPVLHPPGLPRGRSIPPG</sequence>
<protein>
    <submittedName>
        <fullName evidence="6">Uncharacterized protein</fullName>
    </submittedName>
</protein>
<keyword evidence="2" id="KW-0805">Transcription regulation</keyword>
<comment type="similarity">
    <text evidence="5">Belongs to the vestigial family.</text>
</comment>
<name>A0AAY4E182_9TELE</name>
<dbReference type="Proteomes" id="UP000694580">
    <property type="component" value="Chromosome 9"/>
</dbReference>
<evidence type="ECO:0000313" key="6">
    <source>
        <dbReference type="Ensembl" id="ENSDCDP00010051398.1"/>
    </source>
</evidence>
<dbReference type="GO" id="GO:0005634">
    <property type="term" value="C:nucleus"/>
    <property type="evidence" value="ECO:0007669"/>
    <property type="project" value="UniProtKB-SubCell"/>
</dbReference>
<evidence type="ECO:0000256" key="2">
    <source>
        <dbReference type="ARBA" id="ARBA00023015"/>
    </source>
</evidence>
<evidence type="ECO:0000313" key="7">
    <source>
        <dbReference type="Proteomes" id="UP000694580"/>
    </source>
</evidence>
<evidence type="ECO:0000256" key="3">
    <source>
        <dbReference type="ARBA" id="ARBA00023163"/>
    </source>
</evidence>
<dbReference type="InterPro" id="IPR011520">
    <property type="entry name" value="Vg_fam"/>
</dbReference>
<comment type="subcellular location">
    <subcellularLocation>
        <location evidence="1">Nucleus</location>
    </subcellularLocation>
</comment>
<organism evidence="6 7">
    <name type="scientific">Denticeps clupeoides</name>
    <name type="common">denticle herring</name>
    <dbReference type="NCBI Taxonomy" id="299321"/>
    <lineage>
        <taxon>Eukaryota</taxon>
        <taxon>Metazoa</taxon>
        <taxon>Chordata</taxon>
        <taxon>Craniata</taxon>
        <taxon>Vertebrata</taxon>
        <taxon>Euteleostomi</taxon>
        <taxon>Actinopterygii</taxon>
        <taxon>Neopterygii</taxon>
        <taxon>Teleostei</taxon>
        <taxon>Clupei</taxon>
        <taxon>Clupeiformes</taxon>
        <taxon>Denticipitoidei</taxon>
        <taxon>Denticipitidae</taxon>
        <taxon>Denticeps</taxon>
    </lineage>
</organism>
<keyword evidence="7" id="KW-1185">Reference proteome</keyword>
<evidence type="ECO:0000256" key="1">
    <source>
        <dbReference type="ARBA" id="ARBA00004123"/>
    </source>
</evidence>
<keyword evidence="4" id="KW-0539">Nucleus</keyword>
<reference evidence="6 7" key="1">
    <citation type="submission" date="2020-06" db="EMBL/GenBank/DDBJ databases">
        <authorList>
            <consortium name="Wellcome Sanger Institute Data Sharing"/>
        </authorList>
    </citation>
    <scope>NUCLEOTIDE SEQUENCE [LARGE SCALE GENOMIC DNA]</scope>
</reference>
<evidence type="ECO:0000256" key="4">
    <source>
        <dbReference type="ARBA" id="ARBA00023242"/>
    </source>
</evidence>
<dbReference type="PANTHER" id="PTHR15950:SF16">
    <property type="entry name" value="TRANSCRIPTION COFACTOR VESTIGIAL-LIKE PROTEIN 3"/>
    <property type="match status" value="1"/>
</dbReference>
<dbReference type="GO" id="GO:0006355">
    <property type="term" value="P:regulation of DNA-templated transcription"/>
    <property type="evidence" value="ECO:0007669"/>
    <property type="project" value="InterPro"/>
</dbReference>
<reference evidence="6" key="3">
    <citation type="submission" date="2025-09" db="UniProtKB">
        <authorList>
            <consortium name="Ensembl"/>
        </authorList>
    </citation>
    <scope>IDENTIFICATION</scope>
</reference>
<dbReference type="PANTHER" id="PTHR15950">
    <property type="entry name" value="TRANSCRIPTION COFACTOR VESTIGIAL-LIKE PROTEIN"/>
    <property type="match status" value="1"/>
</dbReference>
<evidence type="ECO:0000256" key="5">
    <source>
        <dbReference type="ARBA" id="ARBA00025784"/>
    </source>
</evidence>
<dbReference type="Pfam" id="PF07545">
    <property type="entry name" value="Vg_Tdu"/>
    <property type="match status" value="1"/>
</dbReference>
<dbReference type="AlphaFoldDB" id="A0AAY4E182"/>
<dbReference type="Ensembl" id="ENSDCDT00010061858.1">
    <property type="protein sequence ID" value="ENSDCDP00010051398.1"/>
    <property type="gene ID" value="ENSDCDG00010030311.1"/>
</dbReference>